<dbReference type="OrthoDB" id="271360at2759"/>
<gene>
    <name evidence="2" type="ORF">LPMP_322170</name>
</gene>
<evidence type="ECO:0000256" key="1">
    <source>
        <dbReference type="SAM" id="MobiDB-lite"/>
    </source>
</evidence>
<evidence type="ECO:0000313" key="3">
    <source>
        <dbReference type="Proteomes" id="UP000063063"/>
    </source>
</evidence>
<accession>A0A088RYT7</accession>
<keyword evidence="3" id="KW-1185">Reference proteome</keyword>
<reference evidence="2 3" key="1">
    <citation type="journal article" date="2015" name="Sci. Rep.">
        <title>The genome of Leishmania panamensis: insights into genomics of the L. (Viannia) subgenus.</title>
        <authorList>
            <person name="Llanes A."/>
            <person name="Restrepo C.M."/>
            <person name="Vecchio G.D."/>
            <person name="Anguizola F.J."/>
            <person name="Lleonart R."/>
        </authorList>
    </citation>
    <scope>NUCLEOTIDE SEQUENCE [LARGE SCALE GENOMIC DNA]</scope>
    <source>
        <strain evidence="2 3">MHOM/PA/94/PSC-1</strain>
    </source>
</reference>
<organism evidence="2 3">
    <name type="scientific">Leishmania panamensis</name>
    <dbReference type="NCBI Taxonomy" id="5679"/>
    <lineage>
        <taxon>Eukaryota</taxon>
        <taxon>Discoba</taxon>
        <taxon>Euglenozoa</taxon>
        <taxon>Kinetoplastea</taxon>
        <taxon>Metakinetoplastina</taxon>
        <taxon>Trypanosomatida</taxon>
        <taxon>Trypanosomatidae</taxon>
        <taxon>Leishmaniinae</taxon>
        <taxon>Leishmania</taxon>
        <taxon>Leishmania guyanensis species complex</taxon>
    </lineage>
</organism>
<dbReference type="AlphaFoldDB" id="A0A088RYT7"/>
<name>A0A088RYT7_LEIPA</name>
<dbReference type="Proteomes" id="UP000063063">
    <property type="component" value="Chromosome 32"/>
</dbReference>
<dbReference type="eggNOG" id="ENOG502SRFR">
    <property type="taxonomic scope" value="Eukaryota"/>
</dbReference>
<dbReference type="EMBL" id="CP009401">
    <property type="protein sequence ID" value="AIO01101.1"/>
    <property type="molecule type" value="Genomic_DNA"/>
</dbReference>
<dbReference type="RefSeq" id="XP_010701901.1">
    <property type="nucleotide sequence ID" value="XM_010703599.1"/>
</dbReference>
<dbReference type="VEuPathDB" id="TriTrypDB:LPMP_322170"/>
<dbReference type="KEGG" id="lpan:LPMP_322170"/>
<evidence type="ECO:0000313" key="2">
    <source>
        <dbReference type="EMBL" id="AIO01101.1"/>
    </source>
</evidence>
<protein>
    <submittedName>
        <fullName evidence="2">Uncharacterized protein</fullName>
    </submittedName>
</protein>
<dbReference type="GeneID" id="22577958"/>
<sequence>MRLTAGKIYFWGAVAIVFLTAWNRHSTAHLRTVVDGLREERLREAERLRQHQRGGEGGAGGDSVPTSVSTMPKYFNPYYKQQEIENASTGK</sequence>
<proteinExistence type="predicted"/>
<dbReference type="VEuPathDB" id="TriTrypDB:LPAL13_320027300"/>
<feature type="region of interest" description="Disordered" evidence="1">
    <location>
        <begin position="44"/>
        <end position="72"/>
    </location>
</feature>